<organism evidence="1 2">
    <name type="scientific">Araneus ventricosus</name>
    <name type="common">Orbweaver spider</name>
    <name type="synonym">Epeira ventricosa</name>
    <dbReference type="NCBI Taxonomy" id="182803"/>
    <lineage>
        <taxon>Eukaryota</taxon>
        <taxon>Metazoa</taxon>
        <taxon>Ecdysozoa</taxon>
        <taxon>Arthropoda</taxon>
        <taxon>Chelicerata</taxon>
        <taxon>Arachnida</taxon>
        <taxon>Araneae</taxon>
        <taxon>Araneomorphae</taxon>
        <taxon>Entelegynae</taxon>
        <taxon>Araneoidea</taxon>
        <taxon>Araneidae</taxon>
        <taxon>Araneus</taxon>
    </lineage>
</organism>
<proteinExistence type="predicted"/>
<keyword evidence="2" id="KW-1185">Reference proteome</keyword>
<evidence type="ECO:0000313" key="1">
    <source>
        <dbReference type="EMBL" id="GBM74472.1"/>
    </source>
</evidence>
<comment type="caution">
    <text evidence="1">The sequence shown here is derived from an EMBL/GenBank/DDBJ whole genome shotgun (WGS) entry which is preliminary data.</text>
</comment>
<dbReference type="EMBL" id="BGPR01002499">
    <property type="protein sequence ID" value="GBM74472.1"/>
    <property type="molecule type" value="Genomic_DNA"/>
</dbReference>
<name>A0A4Y2IAM6_ARAVE</name>
<dbReference type="Proteomes" id="UP000499080">
    <property type="component" value="Unassembled WGS sequence"/>
</dbReference>
<accession>A0A4Y2IAM6</accession>
<reference evidence="1 2" key="1">
    <citation type="journal article" date="2019" name="Sci. Rep.">
        <title>Orb-weaving spider Araneus ventricosus genome elucidates the spidroin gene catalogue.</title>
        <authorList>
            <person name="Kono N."/>
            <person name="Nakamura H."/>
            <person name="Ohtoshi R."/>
            <person name="Moran D.A.P."/>
            <person name="Shinohara A."/>
            <person name="Yoshida Y."/>
            <person name="Fujiwara M."/>
            <person name="Mori M."/>
            <person name="Tomita M."/>
            <person name="Arakawa K."/>
        </authorList>
    </citation>
    <scope>NUCLEOTIDE SEQUENCE [LARGE SCALE GENOMIC DNA]</scope>
</reference>
<dbReference type="OrthoDB" id="6418651at2759"/>
<evidence type="ECO:0000313" key="2">
    <source>
        <dbReference type="Proteomes" id="UP000499080"/>
    </source>
</evidence>
<dbReference type="AlphaFoldDB" id="A0A4Y2IAM6"/>
<sequence>MWCWKSSGEPRECACAIDGVILTRHVGRADVSIHVQMAKLVAQNILVVLDGKPMVTPIYLCDKLARHDCICEINNSVMNVPVR</sequence>
<gene>
    <name evidence="1" type="ORF">AVEN_69474_1</name>
</gene>
<protein>
    <submittedName>
        <fullName evidence="1">Uncharacterized protein</fullName>
    </submittedName>
</protein>